<keyword evidence="3" id="KW-1185">Reference proteome</keyword>
<accession>A0A125BDS9</accession>
<dbReference type="Proteomes" id="UP000064243">
    <property type="component" value="Unassembled WGS sequence"/>
</dbReference>
<dbReference type="RefSeq" id="WP_059750727.1">
    <property type="nucleotide sequence ID" value="NZ_LDUG01000002.1"/>
</dbReference>
<dbReference type="AlphaFoldDB" id="A0A125BDS9"/>
<feature type="signal peptide" evidence="1">
    <location>
        <begin position="1"/>
        <end position="21"/>
    </location>
</feature>
<feature type="chain" id="PRO_5007177186" description="DUF481 domain-containing protein" evidence="1">
    <location>
        <begin position="22"/>
        <end position="337"/>
    </location>
</feature>
<organism evidence="2 3">
    <name type="scientific">Thiobacillus denitrificans</name>
    <dbReference type="NCBI Taxonomy" id="36861"/>
    <lineage>
        <taxon>Bacteria</taxon>
        <taxon>Pseudomonadati</taxon>
        <taxon>Pseudomonadota</taxon>
        <taxon>Betaproteobacteria</taxon>
        <taxon>Nitrosomonadales</taxon>
        <taxon>Thiobacillaceae</taxon>
        <taxon>Thiobacillus</taxon>
    </lineage>
</organism>
<sequence length="337" mass="36657">MKRSLLKLAATSCLVSSASLADTVSLANGDRLSGTLVRMEADSLVLETPYAGKLKLPWAQVSRIETDAPVRVRLADGTELDGQLRAADARQLRIRIGNLAETTPLALDRIAAINPPLHPDKTVLSARVSLGGSYARGNTDAQTLHLGGEWVARNPSQRVTLDAELNEASQDRSNTASNWRAGLKYDHFLKGKTYLYANTRFDHDGQADLDLRSTLGVGIGRQFVDRGDLKFALEGGASLVSEDYGSAPDERFPSARFGLKYEQAFWQGRLKLFHNSDVLLSLESLADYLYQSRTGVRVPMGNGLSLGTQVNVDYDAVPAAGKDTTDTALIFKLDYAL</sequence>
<keyword evidence="1" id="KW-0732">Signal</keyword>
<evidence type="ECO:0000313" key="3">
    <source>
        <dbReference type="Proteomes" id="UP000064243"/>
    </source>
</evidence>
<comment type="caution">
    <text evidence="2">The sequence shown here is derived from an EMBL/GenBank/DDBJ whole genome shotgun (WGS) entry which is preliminary data.</text>
</comment>
<name>A0A125BDS9_THIDE</name>
<dbReference type="OrthoDB" id="9806250at2"/>
<evidence type="ECO:0000256" key="1">
    <source>
        <dbReference type="SAM" id="SignalP"/>
    </source>
</evidence>
<protein>
    <recommendedName>
        <fullName evidence="4">DUF481 domain-containing protein</fullName>
    </recommendedName>
</protein>
<dbReference type="Pfam" id="PF04338">
    <property type="entry name" value="DUF481"/>
    <property type="match status" value="1"/>
</dbReference>
<dbReference type="EMBL" id="LDUG01000002">
    <property type="protein sequence ID" value="KVW99617.1"/>
    <property type="molecule type" value="Genomic_DNA"/>
</dbReference>
<dbReference type="PATRIC" id="fig|36861.3.peg.1046"/>
<evidence type="ECO:0008006" key="4">
    <source>
        <dbReference type="Google" id="ProtNLM"/>
    </source>
</evidence>
<proteinExistence type="predicted"/>
<reference evidence="2 3" key="1">
    <citation type="journal article" date="2015" name="Appl. Environ. Microbiol.">
        <title>Aerobic and Anaerobic Thiosulfate Oxidation by a Cold-Adapted, Subglacial Chemoautotroph.</title>
        <authorList>
            <person name="Harrold Z.R."/>
            <person name="Skidmore M.L."/>
            <person name="Hamilton T.L."/>
            <person name="Desch L."/>
            <person name="Amada K."/>
            <person name="van Gelder W."/>
            <person name="Glover K."/>
            <person name="Roden E.E."/>
            <person name="Boyd E.S."/>
        </authorList>
    </citation>
    <scope>NUCLEOTIDE SEQUENCE [LARGE SCALE GENOMIC DNA]</scope>
    <source>
        <strain evidence="2 3">RG</strain>
    </source>
</reference>
<evidence type="ECO:0000313" key="2">
    <source>
        <dbReference type="EMBL" id="KVW99617.1"/>
    </source>
</evidence>
<dbReference type="InterPro" id="IPR007433">
    <property type="entry name" value="DUF481"/>
</dbReference>
<gene>
    <name evidence="2" type="ORF">ABW22_00100</name>
</gene>